<evidence type="ECO:0000313" key="2">
    <source>
        <dbReference type="Proteomes" id="UP000000763"/>
    </source>
</evidence>
<sequence>MSTSANPSAAPSTEYAEGPMTPTLIDIIMITGLDVTSSANPMSLNTKNQYDFKTKSIGGWSGYVAAYMGQGSVTPREHKPNFQDWSQLQMTMEKSAPTGDVCPMESMHLHQPTLEQSYRLNYSRNGSVAFMKASRKMLEFGSLMKIQQTLNSHRTLDLKMSIMKDIKSPGKSSQLQLAHASFLSASIREETSKPLMNFIIQ</sequence>
<proteinExistence type="predicted"/>
<reference evidence="2" key="2">
    <citation type="journal article" date="2008" name="Nucleic Acids Res.">
        <title>The rice annotation project database (RAP-DB): 2008 update.</title>
        <authorList>
            <consortium name="The rice annotation project (RAP)"/>
        </authorList>
    </citation>
    <scope>GENOME REANNOTATION</scope>
    <source>
        <strain evidence="2">cv. Nipponbare</strain>
    </source>
</reference>
<accession>Q69MQ0</accession>
<protein>
    <submittedName>
        <fullName evidence="1">Uncharacterized protein</fullName>
    </submittedName>
</protein>
<dbReference type="AlphaFoldDB" id="Q69MQ0"/>
<gene>
    <name evidence="1" type="primary">P0470H09.19</name>
</gene>
<dbReference type="EMBL" id="AP005741">
    <property type="protein sequence ID" value="BAD33865.1"/>
    <property type="molecule type" value="Genomic_DNA"/>
</dbReference>
<name>Q69MQ0_ORYSJ</name>
<reference evidence="2" key="1">
    <citation type="journal article" date="2005" name="Nature">
        <title>The map-based sequence of the rice genome.</title>
        <authorList>
            <consortium name="International rice genome sequencing project (IRGSP)"/>
            <person name="Matsumoto T."/>
            <person name="Wu J."/>
            <person name="Kanamori H."/>
            <person name="Katayose Y."/>
            <person name="Fujisawa M."/>
            <person name="Namiki N."/>
            <person name="Mizuno H."/>
            <person name="Yamamoto K."/>
            <person name="Antonio B.A."/>
            <person name="Baba T."/>
            <person name="Sakata K."/>
            <person name="Nagamura Y."/>
            <person name="Aoki H."/>
            <person name="Arikawa K."/>
            <person name="Arita K."/>
            <person name="Bito T."/>
            <person name="Chiden Y."/>
            <person name="Fujitsuka N."/>
            <person name="Fukunaka R."/>
            <person name="Hamada M."/>
            <person name="Harada C."/>
            <person name="Hayashi A."/>
            <person name="Hijishita S."/>
            <person name="Honda M."/>
            <person name="Hosokawa S."/>
            <person name="Ichikawa Y."/>
            <person name="Idonuma A."/>
            <person name="Iijima M."/>
            <person name="Ikeda M."/>
            <person name="Ikeno M."/>
            <person name="Ito K."/>
            <person name="Ito S."/>
            <person name="Ito T."/>
            <person name="Ito Y."/>
            <person name="Ito Y."/>
            <person name="Iwabuchi A."/>
            <person name="Kamiya K."/>
            <person name="Karasawa W."/>
            <person name="Kurita K."/>
            <person name="Katagiri S."/>
            <person name="Kikuta A."/>
            <person name="Kobayashi H."/>
            <person name="Kobayashi N."/>
            <person name="Machita K."/>
            <person name="Maehara T."/>
            <person name="Masukawa M."/>
            <person name="Mizubayashi T."/>
            <person name="Mukai Y."/>
            <person name="Nagasaki H."/>
            <person name="Nagata Y."/>
            <person name="Naito S."/>
            <person name="Nakashima M."/>
            <person name="Nakama Y."/>
            <person name="Nakamichi Y."/>
            <person name="Nakamura M."/>
            <person name="Meguro A."/>
            <person name="Negishi M."/>
            <person name="Ohta I."/>
            <person name="Ohta T."/>
            <person name="Okamoto M."/>
            <person name="Ono N."/>
            <person name="Saji S."/>
            <person name="Sakaguchi M."/>
            <person name="Sakai K."/>
            <person name="Shibata M."/>
            <person name="Shimokawa T."/>
            <person name="Song J."/>
            <person name="Takazaki Y."/>
            <person name="Terasawa K."/>
            <person name="Tsugane M."/>
            <person name="Tsuji K."/>
            <person name="Ueda S."/>
            <person name="Waki K."/>
            <person name="Yamagata H."/>
            <person name="Yamamoto M."/>
            <person name="Yamamoto S."/>
            <person name="Yamane H."/>
            <person name="Yoshiki S."/>
            <person name="Yoshihara R."/>
            <person name="Yukawa K."/>
            <person name="Zhong H."/>
            <person name="Yano M."/>
            <person name="Yuan Q."/>
            <person name="Ouyang S."/>
            <person name="Liu J."/>
            <person name="Jones K.M."/>
            <person name="Gansberger K."/>
            <person name="Moffat K."/>
            <person name="Hill J."/>
            <person name="Bera J."/>
            <person name="Fadrosh D."/>
            <person name="Jin S."/>
            <person name="Johri S."/>
            <person name="Kim M."/>
            <person name="Overton L."/>
            <person name="Reardon M."/>
            <person name="Tsitrin T."/>
            <person name="Vuong H."/>
            <person name="Weaver B."/>
            <person name="Ciecko A."/>
            <person name="Tallon L."/>
            <person name="Jackson J."/>
            <person name="Pai G."/>
            <person name="Aken S.V."/>
            <person name="Utterback T."/>
            <person name="Reidmuller S."/>
            <person name="Feldblyum T."/>
            <person name="Hsiao J."/>
            <person name="Zismann V."/>
            <person name="Iobst S."/>
            <person name="de Vazeille A.R."/>
            <person name="Buell C.R."/>
            <person name="Ying K."/>
            <person name="Li Y."/>
            <person name="Lu T."/>
            <person name="Huang Y."/>
            <person name="Zhao Q."/>
            <person name="Feng Q."/>
            <person name="Zhang L."/>
            <person name="Zhu J."/>
            <person name="Weng Q."/>
            <person name="Mu J."/>
            <person name="Lu Y."/>
            <person name="Fan D."/>
            <person name="Liu Y."/>
            <person name="Guan J."/>
            <person name="Zhang Y."/>
            <person name="Yu S."/>
            <person name="Liu X."/>
            <person name="Zhang Y."/>
            <person name="Hong G."/>
            <person name="Han B."/>
            <person name="Choisne N."/>
            <person name="Demange N."/>
            <person name="Orjeda G."/>
            <person name="Samain S."/>
            <person name="Cattolico L."/>
            <person name="Pelletier E."/>
            <person name="Couloux A."/>
            <person name="Segurens B."/>
            <person name="Wincker P."/>
            <person name="D'Hont A."/>
            <person name="Scarpelli C."/>
            <person name="Weissenbach J."/>
            <person name="Salanoubat M."/>
            <person name="Quetier F."/>
            <person name="Yu Y."/>
            <person name="Kim H.R."/>
            <person name="Rambo T."/>
            <person name="Currie J."/>
            <person name="Collura K."/>
            <person name="Luo M."/>
            <person name="Yang T."/>
            <person name="Ammiraju J.S.S."/>
            <person name="Engler F."/>
            <person name="Soderlund C."/>
            <person name="Wing R.A."/>
            <person name="Palmer L.E."/>
            <person name="de la Bastide M."/>
            <person name="Spiegel L."/>
            <person name="Nascimento L."/>
            <person name="Zutavern T."/>
            <person name="O'Shaughnessy A."/>
            <person name="Dike S."/>
            <person name="Dedhia N."/>
            <person name="Preston R."/>
            <person name="Balija V."/>
            <person name="McCombie W.R."/>
            <person name="Chow T."/>
            <person name="Chen H."/>
            <person name="Chung M."/>
            <person name="Chen C."/>
            <person name="Shaw J."/>
            <person name="Wu H."/>
            <person name="Hsiao K."/>
            <person name="Chao Y."/>
            <person name="Chu M."/>
            <person name="Cheng C."/>
            <person name="Hour A."/>
            <person name="Lee P."/>
            <person name="Lin S."/>
            <person name="Lin Y."/>
            <person name="Liou J."/>
            <person name="Liu S."/>
            <person name="Hsing Y."/>
            <person name="Raghuvanshi S."/>
            <person name="Mohanty A."/>
            <person name="Bharti A.K."/>
            <person name="Gaur A."/>
            <person name="Gupta V."/>
            <person name="Kumar D."/>
            <person name="Ravi V."/>
            <person name="Vij S."/>
            <person name="Kapur A."/>
            <person name="Khurana P."/>
            <person name="Khurana P."/>
            <person name="Khurana J.P."/>
            <person name="Tyagi A.K."/>
            <person name="Gaikwad K."/>
            <person name="Singh A."/>
            <person name="Dalal V."/>
            <person name="Srivastava S."/>
            <person name="Dixit A."/>
            <person name="Pal A.K."/>
            <person name="Ghazi I.A."/>
            <person name="Yadav M."/>
            <person name="Pandit A."/>
            <person name="Bhargava A."/>
            <person name="Sureshbabu K."/>
            <person name="Batra K."/>
            <person name="Sharma T.R."/>
            <person name="Mohapatra T."/>
            <person name="Singh N.K."/>
            <person name="Messing J."/>
            <person name="Nelson A.B."/>
            <person name="Fuks G."/>
            <person name="Kavchok S."/>
            <person name="Keizer G."/>
            <person name="Linton E."/>
            <person name="Llaca V."/>
            <person name="Song R."/>
            <person name="Tanyolac B."/>
            <person name="Young S."/>
            <person name="Ho-Il K."/>
            <person name="Hahn J.H."/>
            <person name="Sangsakoo G."/>
            <person name="Vanavichit A."/>
            <person name="de Mattos Luiz.A.T."/>
            <person name="Zimmer P.D."/>
            <person name="Malone G."/>
            <person name="Dellagostin O."/>
            <person name="de Oliveira A.C."/>
            <person name="Bevan M."/>
            <person name="Bancroft I."/>
            <person name="Minx P."/>
            <person name="Cordum H."/>
            <person name="Wilson R."/>
            <person name="Cheng Z."/>
            <person name="Jin W."/>
            <person name="Jiang J."/>
            <person name="Leong S.A."/>
            <person name="Iwama H."/>
            <person name="Gojobori T."/>
            <person name="Itoh T."/>
            <person name="Niimura Y."/>
            <person name="Fujii Y."/>
            <person name="Habara T."/>
            <person name="Sakai H."/>
            <person name="Sato Y."/>
            <person name="Wilson G."/>
            <person name="Kumar K."/>
            <person name="McCouch S."/>
            <person name="Juretic N."/>
            <person name="Hoen D."/>
            <person name="Wright S."/>
            <person name="Bruskiewich R."/>
            <person name="Bureau T."/>
            <person name="Miyao A."/>
            <person name="Hirochika H."/>
            <person name="Nishikawa T."/>
            <person name="Kadowaki K."/>
            <person name="Sugiura M."/>
            <person name="Burr B."/>
            <person name="Sasaki T."/>
        </authorList>
    </citation>
    <scope>NUCLEOTIDE SEQUENCE [LARGE SCALE GENOMIC DNA]</scope>
    <source>
        <strain evidence="2">cv. Nipponbare</strain>
    </source>
</reference>
<evidence type="ECO:0000313" key="1">
    <source>
        <dbReference type="EMBL" id="BAD33865.1"/>
    </source>
</evidence>
<dbReference type="Proteomes" id="UP000000763">
    <property type="component" value="Chromosome 8"/>
</dbReference>
<organism evidence="1 2">
    <name type="scientific">Oryza sativa subsp. japonica</name>
    <name type="common">Rice</name>
    <dbReference type="NCBI Taxonomy" id="39947"/>
    <lineage>
        <taxon>Eukaryota</taxon>
        <taxon>Viridiplantae</taxon>
        <taxon>Streptophyta</taxon>
        <taxon>Embryophyta</taxon>
        <taxon>Tracheophyta</taxon>
        <taxon>Spermatophyta</taxon>
        <taxon>Magnoliopsida</taxon>
        <taxon>Liliopsida</taxon>
        <taxon>Poales</taxon>
        <taxon>Poaceae</taxon>
        <taxon>BOP clade</taxon>
        <taxon>Oryzoideae</taxon>
        <taxon>Oryzeae</taxon>
        <taxon>Oryzinae</taxon>
        <taxon>Oryza</taxon>
        <taxon>Oryza sativa</taxon>
    </lineage>
</organism>